<evidence type="ECO:0000256" key="1">
    <source>
        <dbReference type="SAM" id="SignalP"/>
    </source>
</evidence>
<dbReference type="Pfam" id="PF03724">
    <property type="entry name" value="META"/>
    <property type="match status" value="2"/>
</dbReference>
<keyword evidence="1" id="KW-0732">Signal</keyword>
<dbReference type="InterPro" id="IPR005184">
    <property type="entry name" value="DUF306_Meta_HslJ"/>
</dbReference>
<dbReference type="InterPro" id="IPR053147">
    <property type="entry name" value="Hsp_HslJ-like"/>
</dbReference>
<accession>A0A6L5XEG0</accession>
<organism evidence="3 4">
    <name type="scientific">Sodaliphilus pleomorphus</name>
    <dbReference type="NCBI Taxonomy" id="2606626"/>
    <lineage>
        <taxon>Bacteria</taxon>
        <taxon>Pseudomonadati</taxon>
        <taxon>Bacteroidota</taxon>
        <taxon>Bacteroidia</taxon>
        <taxon>Bacteroidales</taxon>
        <taxon>Muribaculaceae</taxon>
        <taxon>Sodaliphilus</taxon>
    </lineage>
</organism>
<reference evidence="3 4" key="1">
    <citation type="submission" date="2019-08" db="EMBL/GenBank/DDBJ databases">
        <title>In-depth cultivation of the pig gut microbiome towards novel bacterial diversity and tailored functional studies.</title>
        <authorList>
            <person name="Wylensek D."/>
            <person name="Hitch T.C.A."/>
            <person name="Clavel T."/>
        </authorList>
    </citation>
    <scope>NUCLEOTIDE SEQUENCE [LARGE SCALE GENOMIC DNA]</scope>
    <source>
        <strain evidence="3 4">Oil-RF-744-WCA-WT-10</strain>
    </source>
</reference>
<dbReference type="InterPro" id="IPR038670">
    <property type="entry name" value="HslJ-like_sf"/>
</dbReference>
<protein>
    <submittedName>
        <fullName evidence="3">META domain-containing protein</fullName>
    </submittedName>
</protein>
<dbReference type="PANTHER" id="PTHR35535">
    <property type="entry name" value="HEAT SHOCK PROTEIN HSLJ"/>
    <property type="match status" value="1"/>
</dbReference>
<keyword evidence="4" id="KW-1185">Reference proteome</keyword>
<evidence type="ECO:0000259" key="2">
    <source>
        <dbReference type="Pfam" id="PF03724"/>
    </source>
</evidence>
<dbReference type="AlphaFoldDB" id="A0A6L5XEG0"/>
<feature type="signal peptide" evidence="1">
    <location>
        <begin position="1"/>
        <end position="22"/>
    </location>
</feature>
<dbReference type="PANTHER" id="PTHR35535:SF1">
    <property type="entry name" value="HEAT SHOCK PROTEIN HSLJ"/>
    <property type="match status" value="1"/>
</dbReference>
<dbReference type="RefSeq" id="WP_154328835.1">
    <property type="nucleotide sequence ID" value="NZ_CP045696.1"/>
</dbReference>
<proteinExistence type="predicted"/>
<name>A0A6L5XEG0_9BACT</name>
<evidence type="ECO:0000313" key="3">
    <source>
        <dbReference type="EMBL" id="MSS18197.1"/>
    </source>
</evidence>
<comment type="caution">
    <text evidence="3">The sequence shown here is derived from an EMBL/GenBank/DDBJ whole genome shotgun (WGS) entry which is preliminary data.</text>
</comment>
<dbReference type="Proteomes" id="UP000483362">
    <property type="component" value="Unassembled WGS sequence"/>
</dbReference>
<feature type="domain" description="DUF306" evidence="2">
    <location>
        <begin position="172"/>
        <end position="274"/>
    </location>
</feature>
<dbReference type="EMBL" id="VULT01000017">
    <property type="protein sequence ID" value="MSS18197.1"/>
    <property type="molecule type" value="Genomic_DNA"/>
</dbReference>
<sequence>MRKLIACGLLLGLIFAPAGALADKKTKKYEKQVVTIEEAAPVETPKPVTIVDAATQLYGEWTVVKLRKRDIATPNRAYIYLDFNGNRLYGNNGCNTINGVFTLQGSSMGFDKLIASNEKCSNASTERAVMRALDEVRSYDVTSLYNMWYLNLKNGKGQVIMTLRRQNLDFLNGSWRVKEMGGSNVASKDLKLVIDVEMLTINALTKCNIINGVITVDPSQEMDVEFEDLKSSHNQCDDIDTETQMLINLEETASCKKINDNEVALLNRDGTIVMVLIHIDLKAERRAQRGGQ</sequence>
<evidence type="ECO:0000313" key="4">
    <source>
        <dbReference type="Proteomes" id="UP000483362"/>
    </source>
</evidence>
<gene>
    <name evidence="3" type="ORF">FYJ29_10565</name>
</gene>
<feature type="chain" id="PRO_5026788535" evidence="1">
    <location>
        <begin position="23"/>
        <end position="292"/>
    </location>
</feature>
<dbReference type="Gene3D" id="2.40.128.270">
    <property type="match status" value="1"/>
</dbReference>
<feature type="domain" description="DUF306" evidence="2">
    <location>
        <begin position="57"/>
        <end position="163"/>
    </location>
</feature>